<dbReference type="EMBL" id="QEKH01000022">
    <property type="protein sequence ID" value="PVY39185.1"/>
    <property type="molecule type" value="Genomic_DNA"/>
</dbReference>
<dbReference type="PANTHER" id="PTHR11655">
    <property type="entry name" value="60S/50S RIBOSOMAL PROTEIN L6/L9"/>
    <property type="match status" value="1"/>
</dbReference>
<gene>
    <name evidence="4 8" type="primary">rplF</name>
    <name evidence="9" type="ORF">C8D82_12260</name>
    <name evidence="8" type="ORF">HF882_07815</name>
</gene>
<dbReference type="PANTHER" id="PTHR11655:SF14">
    <property type="entry name" value="LARGE RIBOSOMAL SUBUNIT PROTEIN UL6M"/>
    <property type="match status" value="1"/>
</dbReference>
<keyword evidence="4 6" id="KW-0699">rRNA-binding</keyword>
<evidence type="ECO:0000313" key="10">
    <source>
        <dbReference type="Proteomes" id="UP000245959"/>
    </source>
</evidence>
<dbReference type="Proteomes" id="UP000576225">
    <property type="component" value="Unassembled WGS sequence"/>
</dbReference>
<reference evidence="9 10" key="1">
    <citation type="submission" date="2018-04" db="EMBL/GenBank/DDBJ databases">
        <title>Genomic Encyclopedia of Type Strains, Phase IV (KMG-IV): sequencing the most valuable type-strain genomes for metagenomic binning, comparative biology and taxonomic classification.</title>
        <authorList>
            <person name="Goeker M."/>
        </authorList>
    </citation>
    <scope>NUCLEOTIDE SEQUENCE [LARGE SCALE GENOMIC DNA]</scope>
    <source>
        <strain evidence="9 10">DSM 14823</strain>
    </source>
</reference>
<evidence type="ECO:0000313" key="9">
    <source>
        <dbReference type="EMBL" id="PVY39185.1"/>
    </source>
</evidence>
<feature type="domain" description="Large ribosomal subunit protein uL6 alpha-beta" evidence="7">
    <location>
        <begin position="11"/>
        <end position="81"/>
    </location>
</feature>
<dbReference type="InterPro" id="IPR019906">
    <property type="entry name" value="Ribosomal_uL6_bac-type"/>
</dbReference>
<dbReference type="InterPro" id="IPR002358">
    <property type="entry name" value="Ribosomal_uL6_CS"/>
</dbReference>
<evidence type="ECO:0000256" key="2">
    <source>
        <dbReference type="ARBA" id="ARBA00022980"/>
    </source>
</evidence>
<proteinExistence type="inferred from homology"/>
<evidence type="ECO:0000313" key="11">
    <source>
        <dbReference type="Proteomes" id="UP000576225"/>
    </source>
</evidence>
<keyword evidence="4 6" id="KW-0694">RNA-binding</keyword>
<dbReference type="Gene3D" id="3.90.930.12">
    <property type="entry name" value="Ribosomal protein L6, alpha-beta domain"/>
    <property type="match status" value="2"/>
</dbReference>
<dbReference type="InterPro" id="IPR036789">
    <property type="entry name" value="Ribosomal_uL6-like_a/b-dom_sf"/>
</dbReference>
<dbReference type="InterPro" id="IPR000702">
    <property type="entry name" value="Ribosomal_uL6-like"/>
</dbReference>
<dbReference type="SUPFAM" id="SSF56053">
    <property type="entry name" value="Ribosomal protein L6"/>
    <property type="match status" value="2"/>
</dbReference>
<sequence length="177" mass="18996">MSRIGNKPVDIPSGVKVAVDKTGITVEGKSKLTLPMPPLVAVEVKDNQVHVTEASEDRKASAMQGLTRSLIHNMIVGVSEGFKKELAIVGVGYKATLAGSKLNLALGFSHPIVYEVPAGIKLTVTPDNKIVIEGSDKQLVGETAAQIRRFRPPEPYKGKGIRYVDERIILKEGKSVG</sequence>
<dbReference type="HAMAP" id="MF_01365_B">
    <property type="entry name" value="Ribosomal_uL6_B"/>
    <property type="match status" value="1"/>
</dbReference>
<dbReference type="GO" id="GO:0003735">
    <property type="term" value="F:structural constituent of ribosome"/>
    <property type="evidence" value="ECO:0007669"/>
    <property type="project" value="UniProtKB-UniRule"/>
</dbReference>
<dbReference type="FunFam" id="3.90.930.12:FF:000001">
    <property type="entry name" value="50S ribosomal protein L6"/>
    <property type="match status" value="1"/>
</dbReference>
<evidence type="ECO:0000256" key="3">
    <source>
        <dbReference type="ARBA" id="ARBA00023274"/>
    </source>
</evidence>
<dbReference type="OrthoDB" id="9805007at2"/>
<dbReference type="Proteomes" id="UP000245959">
    <property type="component" value="Unassembled WGS sequence"/>
</dbReference>
<comment type="caution">
    <text evidence="9">The sequence shown here is derived from an EMBL/GenBank/DDBJ whole genome shotgun (WGS) entry which is preliminary data.</text>
</comment>
<keyword evidence="10" id="KW-1185">Reference proteome</keyword>
<comment type="function">
    <text evidence="4 6">This protein binds to the 23S rRNA, and is important in its secondary structure. It is located near the subunit interface in the base of the L7/L12 stalk, and near the tRNA binding site of the peptidyltransferase center.</text>
</comment>
<accession>A0A2U1ARZ2</accession>
<organism evidence="9 10">
    <name type="scientific">Victivallis vadensis</name>
    <dbReference type="NCBI Taxonomy" id="172901"/>
    <lineage>
        <taxon>Bacteria</taxon>
        <taxon>Pseudomonadati</taxon>
        <taxon>Lentisphaerota</taxon>
        <taxon>Lentisphaeria</taxon>
        <taxon>Victivallales</taxon>
        <taxon>Victivallaceae</taxon>
        <taxon>Victivallis</taxon>
    </lineage>
</organism>
<reference evidence="8 11" key="2">
    <citation type="submission" date="2020-04" db="EMBL/GenBank/DDBJ databases">
        <authorList>
            <person name="Hitch T.C.A."/>
            <person name="Wylensek D."/>
            <person name="Clavel T."/>
        </authorList>
    </citation>
    <scope>NUCLEOTIDE SEQUENCE [LARGE SCALE GENOMIC DNA]</scope>
    <source>
        <strain evidence="8 11">COR2-253-APC-1A</strain>
    </source>
</reference>
<dbReference type="GO" id="GO:0002181">
    <property type="term" value="P:cytoplasmic translation"/>
    <property type="evidence" value="ECO:0007669"/>
    <property type="project" value="TreeGrafter"/>
</dbReference>
<evidence type="ECO:0000259" key="7">
    <source>
        <dbReference type="Pfam" id="PF00347"/>
    </source>
</evidence>
<feature type="domain" description="Large ribosomal subunit protein uL6 alpha-beta" evidence="7">
    <location>
        <begin position="89"/>
        <end position="163"/>
    </location>
</feature>
<keyword evidence="2 4" id="KW-0689">Ribosomal protein</keyword>
<keyword evidence="3 4" id="KW-0687">Ribonucleoprotein</keyword>
<dbReference type="RefSeq" id="WP_116884804.1">
    <property type="nucleotide sequence ID" value="NZ_CABMMC010000053.1"/>
</dbReference>
<evidence type="ECO:0000313" key="8">
    <source>
        <dbReference type="EMBL" id="NMD86485.1"/>
    </source>
</evidence>
<dbReference type="GO" id="GO:0022625">
    <property type="term" value="C:cytosolic large ribosomal subunit"/>
    <property type="evidence" value="ECO:0007669"/>
    <property type="project" value="UniProtKB-UniRule"/>
</dbReference>
<comment type="subunit">
    <text evidence="4">Part of the 50S ribosomal subunit.</text>
</comment>
<name>A0A2U1ARZ2_9BACT</name>
<dbReference type="GO" id="GO:0019843">
    <property type="term" value="F:rRNA binding"/>
    <property type="evidence" value="ECO:0007669"/>
    <property type="project" value="UniProtKB-UniRule"/>
</dbReference>
<dbReference type="EMBL" id="JABAEW010000011">
    <property type="protein sequence ID" value="NMD86485.1"/>
    <property type="molecule type" value="Genomic_DNA"/>
</dbReference>
<dbReference type="NCBIfam" id="TIGR03654">
    <property type="entry name" value="L6_bact"/>
    <property type="match status" value="1"/>
</dbReference>
<dbReference type="PROSITE" id="PS00525">
    <property type="entry name" value="RIBOSOMAL_L6_1"/>
    <property type="match status" value="1"/>
</dbReference>
<protein>
    <recommendedName>
        <fullName evidence="4">Large ribosomal subunit protein uL6</fullName>
    </recommendedName>
</protein>
<dbReference type="PRINTS" id="PR00059">
    <property type="entry name" value="RIBOSOMALL6"/>
</dbReference>
<evidence type="ECO:0000256" key="6">
    <source>
        <dbReference type="RuleBase" id="RU003870"/>
    </source>
</evidence>
<dbReference type="AlphaFoldDB" id="A0A2U1ARZ2"/>
<dbReference type="Pfam" id="PF00347">
    <property type="entry name" value="Ribosomal_L6"/>
    <property type="match status" value="2"/>
</dbReference>
<comment type="similarity">
    <text evidence="1 4 5">Belongs to the universal ribosomal protein uL6 family.</text>
</comment>
<evidence type="ECO:0000256" key="4">
    <source>
        <dbReference type="HAMAP-Rule" id="MF_01365"/>
    </source>
</evidence>
<dbReference type="GeneID" id="78296097"/>
<dbReference type="PIRSF" id="PIRSF002162">
    <property type="entry name" value="Ribosomal_L6"/>
    <property type="match status" value="1"/>
</dbReference>
<evidence type="ECO:0000256" key="5">
    <source>
        <dbReference type="RuleBase" id="RU003869"/>
    </source>
</evidence>
<dbReference type="InterPro" id="IPR020040">
    <property type="entry name" value="Ribosomal_uL6_a/b-dom"/>
</dbReference>
<evidence type="ECO:0000256" key="1">
    <source>
        <dbReference type="ARBA" id="ARBA00009356"/>
    </source>
</evidence>